<evidence type="ECO:0000313" key="6">
    <source>
        <dbReference type="Proteomes" id="UP001328107"/>
    </source>
</evidence>
<dbReference type="InterPro" id="IPR000863">
    <property type="entry name" value="Sulfotransferase_dom"/>
</dbReference>
<dbReference type="Gene3D" id="3.40.50.300">
    <property type="entry name" value="P-loop containing nucleotide triphosphate hydrolases"/>
    <property type="match status" value="1"/>
</dbReference>
<organism evidence="5 6">
    <name type="scientific">Pristionchus mayeri</name>
    <dbReference type="NCBI Taxonomy" id="1317129"/>
    <lineage>
        <taxon>Eukaryota</taxon>
        <taxon>Metazoa</taxon>
        <taxon>Ecdysozoa</taxon>
        <taxon>Nematoda</taxon>
        <taxon>Chromadorea</taxon>
        <taxon>Rhabditida</taxon>
        <taxon>Rhabditina</taxon>
        <taxon>Diplogasteromorpha</taxon>
        <taxon>Diplogasteroidea</taxon>
        <taxon>Neodiplogasteridae</taxon>
        <taxon>Pristionchus</taxon>
    </lineage>
</organism>
<dbReference type="Proteomes" id="UP001328107">
    <property type="component" value="Unassembled WGS sequence"/>
</dbReference>
<dbReference type="GO" id="GO:0008146">
    <property type="term" value="F:sulfotransferase activity"/>
    <property type="evidence" value="ECO:0007669"/>
    <property type="project" value="InterPro"/>
</dbReference>
<name>A0AAN5DCF1_9BILA</name>
<evidence type="ECO:0000313" key="5">
    <source>
        <dbReference type="EMBL" id="GMR59617.1"/>
    </source>
</evidence>
<proteinExistence type="inferred from homology"/>
<reference evidence="6" key="1">
    <citation type="submission" date="2022-10" db="EMBL/GenBank/DDBJ databases">
        <title>Genome assembly of Pristionchus species.</title>
        <authorList>
            <person name="Yoshida K."/>
            <person name="Sommer R.J."/>
        </authorList>
    </citation>
    <scope>NUCLEOTIDE SEQUENCE [LARGE SCALE GENOMIC DNA]</scope>
    <source>
        <strain evidence="6">RS5460</strain>
    </source>
</reference>
<feature type="non-terminal residue" evidence="5">
    <location>
        <position position="1"/>
    </location>
</feature>
<dbReference type="AlphaFoldDB" id="A0AAN5DCF1"/>
<comment type="similarity">
    <text evidence="1">Belongs to the sulfotransferase 1 family.</text>
</comment>
<gene>
    <name evidence="5" type="ORF">PMAYCL1PPCAC_29812</name>
</gene>
<protein>
    <recommendedName>
        <fullName evidence="4">Sulfotransferase domain-containing protein</fullName>
    </recommendedName>
</protein>
<feature type="region of interest" description="Disordered" evidence="3">
    <location>
        <begin position="35"/>
        <end position="64"/>
    </location>
</feature>
<dbReference type="SUPFAM" id="SSF52540">
    <property type="entry name" value="P-loop containing nucleoside triphosphate hydrolases"/>
    <property type="match status" value="1"/>
</dbReference>
<evidence type="ECO:0000256" key="2">
    <source>
        <dbReference type="ARBA" id="ARBA00022679"/>
    </source>
</evidence>
<keyword evidence="6" id="KW-1185">Reference proteome</keyword>
<dbReference type="EMBL" id="BTRK01000006">
    <property type="protein sequence ID" value="GMR59617.1"/>
    <property type="molecule type" value="Genomic_DNA"/>
</dbReference>
<evidence type="ECO:0000256" key="3">
    <source>
        <dbReference type="SAM" id="MobiDB-lite"/>
    </source>
</evidence>
<dbReference type="PANTHER" id="PTHR11783">
    <property type="entry name" value="SULFOTRANSFERASE SULT"/>
    <property type="match status" value="1"/>
</dbReference>
<feature type="domain" description="Sulfotransferase" evidence="4">
    <location>
        <begin position="103"/>
        <end position="360"/>
    </location>
</feature>
<evidence type="ECO:0000256" key="1">
    <source>
        <dbReference type="ARBA" id="ARBA00005771"/>
    </source>
</evidence>
<accession>A0AAN5DCF1</accession>
<dbReference type="Pfam" id="PF00685">
    <property type="entry name" value="Sulfotransfer_1"/>
    <property type="match status" value="1"/>
</dbReference>
<feature type="compositionally biased region" description="Polar residues" evidence="3">
    <location>
        <begin position="37"/>
        <end position="54"/>
    </location>
</feature>
<comment type="caution">
    <text evidence="5">The sequence shown here is derived from an EMBL/GenBank/DDBJ whole genome shotgun (WGS) entry which is preliminary data.</text>
</comment>
<dbReference type="InterPro" id="IPR027417">
    <property type="entry name" value="P-loop_NTPase"/>
</dbReference>
<sequence length="472" mass="53602">NHVISQCKHLLPPWKALRSSSAHWSTRMVAQRDRHSLSSLPYSETASDSPSMSGSDEERDRRQKETIQKALRLPKGKVFNGEYWPPIFTEENVRSAKGMLPRKDDVFIVTYPKCGTTWIQHISHQLLGKTEYEAAAGKKDGDISLPSSSSSSGKKAMCFVSPMIERMGAEYSDTIKTPRVLKSHFTYANIPKGGGAKYIFAVRNPKDCLTSYFHHNRNFKIYEWENGDFDVFFDLFMSGQIGFGDYFDHLNSWLEGIKKGEENILFLKYEDMVADLRSAVIKIANFLGGEADELIKDEQKLERIVCDSSLSSMKKNQERWFPNEQLHRGEFIRKGGSRDWKNQFTFEQSQLLDKRFRERCSSNDAAEWWKTEMAWNDENVISPSLELSSDLSSFSSYTSGFYSASPLSLTSSSLDFSSSLGSSRLPLPSLNSEGDLSSSPSIEHFLNRDRGDSLQFQLESLKGEEASTDEDL</sequence>
<evidence type="ECO:0000259" key="4">
    <source>
        <dbReference type="Pfam" id="PF00685"/>
    </source>
</evidence>
<keyword evidence="2" id="KW-0808">Transferase</keyword>